<dbReference type="EMBL" id="QGKX02002183">
    <property type="protein sequence ID" value="KAF3489139.1"/>
    <property type="molecule type" value="Genomic_DNA"/>
</dbReference>
<evidence type="ECO:0000313" key="1">
    <source>
        <dbReference type="EMBL" id="KAF3489139.1"/>
    </source>
</evidence>
<name>A0A8S9N6M0_BRACR</name>
<dbReference type="Proteomes" id="UP000712600">
    <property type="component" value="Unassembled WGS sequence"/>
</dbReference>
<sequence length="95" mass="10505">MTGQKRVTVEELQFVTSSPSSAPPSTMASMLGLVHRWSLLFVAHLVNIGFSTSQAMTAPSRALLSAFAVEIKPHRRFSAPLLPAHHRRQRDPTKK</sequence>
<organism evidence="1 2">
    <name type="scientific">Brassica cretica</name>
    <name type="common">Mustard</name>
    <dbReference type="NCBI Taxonomy" id="69181"/>
    <lineage>
        <taxon>Eukaryota</taxon>
        <taxon>Viridiplantae</taxon>
        <taxon>Streptophyta</taxon>
        <taxon>Embryophyta</taxon>
        <taxon>Tracheophyta</taxon>
        <taxon>Spermatophyta</taxon>
        <taxon>Magnoliopsida</taxon>
        <taxon>eudicotyledons</taxon>
        <taxon>Gunneridae</taxon>
        <taxon>Pentapetalae</taxon>
        <taxon>rosids</taxon>
        <taxon>malvids</taxon>
        <taxon>Brassicales</taxon>
        <taxon>Brassicaceae</taxon>
        <taxon>Brassiceae</taxon>
        <taxon>Brassica</taxon>
    </lineage>
</organism>
<dbReference type="AlphaFoldDB" id="A0A8S9N6M0"/>
<accession>A0A8S9N6M0</accession>
<gene>
    <name evidence="1" type="ORF">F2Q69_00054486</name>
</gene>
<proteinExistence type="predicted"/>
<protein>
    <submittedName>
        <fullName evidence="1">Uncharacterized protein</fullName>
    </submittedName>
</protein>
<comment type="caution">
    <text evidence="1">The sequence shown here is derived from an EMBL/GenBank/DDBJ whole genome shotgun (WGS) entry which is preliminary data.</text>
</comment>
<evidence type="ECO:0000313" key="2">
    <source>
        <dbReference type="Proteomes" id="UP000712600"/>
    </source>
</evidence>
<reference evidence="1" key="1">
    <citation type="submission" date="2019-12" db="EMBL/GenBank/DDBJ databases">
        <title>Genome sequencing and annotation of Brassica cretica.</title>
        <authorList>
            <person name="Studholme D.J."/>
            <person name="Sarris P."/>
        </authorList>
    </citation>
    <scope>NUCLEOTIDE SEQUENCE</scope>
    <source>
        <strain evidence="1">PFS-109/04</strain>
        <tissue evidence="1">Leaf</tissue>
    </source>
</reference>